<dbReference type="SUPFAM" id="SSF75217">
    <property type="entry name" value="alpha/beta knot"/>
    <property type="match status" value="1"/>
</dbReference>
<dbReference type="InterPro" id="IPR029026">
    <property type="entry name" value="tRNA_m1G_MTases_N"/>
</dbReference>
<name>A0ABY2Z3Z0_9BACT</name>
<dbReference type="SUPFAM" id="SSF55315">
    <property type="entry name" value="L30e-like"/>
    <property type="match status" value="1"/>
</dbReference>
<dbReference type="InterPro" id="IPR053888">
    <property type="entry name" value="MRM3-like_sub_bind"/>
</dbReference>
<dbReference type="Pfam" id="PF22435">
    <property type="entry name" value="MRM3-like_sub_bind"/>
    <property type="match status" value="1"/>
</dbReference>
<dbReference type="RefSeq" id="WP_140914975.1">
    <property type="nucleotide sequence ID" value="NZ_VHHP01000007.1"/>
</dbReference>
<dbReference type="GO" id="GO:0032259">
    <property type="term" value="P:methylation"/>
    <property type="evidence" value="ECO:0007669"/>
    <property type="project" value="UniProtKB-KW"/>
</dbReference>
<accession>A0ABY2Z3Z0</accession>
<evidence type="ECO:0000256" key="3">
    <source>
        <dbReference type="ARBA" id="ARBA00022679"/>
    </source>
</evidence>
<evidence type="ECO:0000256" key="4">
    <source>
        <dbReference type="SAM" id="Coils"/>
    </source>
</evidence>
<evidence type="ECO:0000256" key="1">
    <source>
        <dbReference type="ARBA" id="ARBA00007228"/>
    </source>
</evidence>
<dbReference type="Pfam" id="PF00588">
    <property type="entry name" value="SpoU_methylase"/>
    <property type="match status" value="1"/>
</dbReference>
<evidence type="ECO:0000259" key="5">
    <source>
        <dbReference type="SMART" id="SM00967"/>
    </source>
</evidence>
<dbReference type="CDD" id="cd18095">
    <property type="entry name" value="SpoU-like_rRNA-MTase"/>
    <property type="match status" value="1"/>
</dbReference>
<dbReference type="Gene3D" id="3.30.1330.30">
    <property type="match status" value="1"/>
</dbReference>
<keyword evidence="7" id="KW-1185">Reference proteome</keyword>
<dbReference type="InterPro" id="IPR029064">
    <property type="entry name" value="Ribosomal_eL30-like_sf"/>
</dbReference>
<keyword evidence="3" id="KW-0808">Transferase</keyword>
<dbReference type="InterPro" id="IPR001537">
    <property type="entry name" value="SpoU_MeTrfase"/>
</dbReference>
<dbReference type="PANTHER" id="PTHR43191">
    <property type="entry name" value="RRNA METHYLTRANSFERASE 3"/>
    <property type="match status" value="1"/>
</dbReference>
<protein>
    <submittedName>
        <fullName evidence="6">RNA methyltransferase</fullName>
    </submittedName>
</protein>
<feature type="domain" description="RNA 2-O ribose methyltransferase substrate binding" evidence="5">
    <location>
        <begin position="30"/>
        <end position="91"/>
    </location>
</feature>
<dbReference type="EMBL" id="VHHP01000007">
    <property type="protein sequence ID" value="TPR53374.1"/>
    <property type="molecule type" value="Genomic_DNA"/>
</dbReference>
<keyword evidence="2 6" id="KW-0489">Methyltransferase</keyword>
<dbReference type="InterPro" id="IPR029028">
    <property type="entry name" value="Alpha/beta_knot_MTases"/>
</dbReference>
<evidence type="ECO:0000256" key="2">
    <source>
        <dbReference type="ARBA" id="ARBA00022603"/>
    </source>
</evidence>
<reference evidence="6" key="1">
    <citation type="submission" date="2019-06" db="EMBL/GenBank/DDBJ databases">
        <title>Mycoplasma neophronis type strain whole genome sequence.</title>
        <authorList>
            <person name="Spergser J."/>
        </authorList>
    </citation>
    <scope>NUCLEOTIDE SEQUENCE [LARGE SCALE GENOMIC DNA]</scope>
    <source>
        <strain evidence="6">DSM 24097</strain>
    </source>
</reference>
<dbReference type="Gene3D" id="3.40.1280.10">
    <property type="match status" value="1"/>
</dbReference>
<evidence type="ECO:0000313" key="6">
    <source>
        <dbReference type="EMBL" id="TPR53374.1"/>
    </source>
</evidence>
<dbReference type="PANTHER" id="PTHR43191:SF2">
    <property type="entry name" value="RRNA METHYLTRANSFERASE 3, MITOCHONDRIAL"/>
    <property type="match status" value="1"/>
</dbReference>
<dbReference type="Proteomes" id="UP000316851">
    <property type="component" value="Unassembled WGS sequence"/>
</dbReference>
<proteinExistence type="inferred from homology"/>
<feature type="coiled-coil region" evidence="4">
    <location>
        <begin position="145"/>
        <end position="172"/>
    </location>
</feature>
<comment type="caution">
    <text evidence="6">The sequence shown here is derived from an EMBL/GenBank/DDBJ whole genome shotgun (WGS) entry which is preliminary data.</text>
</comment>
<evidence type="ECO:0000313" key="7">
    <source>
        <dbReference type="Proteomes" id="UP000316851"/>
    </source>
</evidence>
<keyword evidence="4" id="KW-0175">Coiled coil</keyword>
<dbReference type="SMART" id="SM00967">
    <property type="entry name" value="SpoU_sub_bind"/>
    <property type="match status" value="1"/>
</dbReference>
<dbReference type="GO" id="GO:0008168">
    <property type="term" value="F:methyltransferase activity"/>
    <property type="evidence" value="ECO:0007669"/>
    <property type="project" value="UniProtKB-KW"/>
</dbReference>
<sequence length="239" mass="27028">MFISSTSNPKIKEYKKLKESKARKANQMFLIEGYHLVEEAKKAKCLLEVFEATEHPKYNFSTQVTNAVIKELSSTQTPQQIVAVCKKIKKDVVPNRVIALNNLQDPGNVGTIIRLAKAFNFDTVIIENLDVYNEKVIRSSQGAFFDINLIEVNNLKDELKKLKQNNFTIYETLLDKNAKKLQEVEFKKSNIVLVMGNEGNGISNEIKQLSDLNVYIPIAFESLNVATAAAIVLNKIYNE</sequence>
<gene>
    <name evidence="6" type="ORF">FJR74_02570</name>
</gene>
<dbReference type="InterPro" id="IPR013123">
    <property type="entry name" value="SpoU_subst-bd"/>
</dbReference>
<dbReference type="InterPro" id="IPR051259">
    <property type="entry name" value="rRNA_Methyltransferase"/>
</dbReference>
<comment type="similarity">
    <text evidence="1">Belongs to the class IV-like SAM-binding methyltransferase superfamily. RNA methyltransferase TrmH family.</text>
</comment>
<organism evidence="6 7">
    <name type="scientific">Metamycoplasma neophronis</name>
    <dbReference type="NCBI Taxonomy" id="872983"/>
    <lineage>
        <taxon>Bacteria</taxon>
        <taxon>Bacillati</taxon>
        <taxon>Mycoplasmatota</taxon>
        <taxon>Mycoplasmoidales</taxon>
        <taxon>Metamycoplasmataceae</taxon>
        <taxon>Metamycoplasma</taxon>
    </lineage>
</organism>